<feature type="region of interest" description="Disordered" evidence="1">
    <location>
        <begin position="1"/>
        <end position="32"/>
    </location>
</feature>
<proteinExistence type="predicted"/>
<dbReference type="EMBL" id="CANTFM010000516">
    <property type="protein sequence ID" value="CAI5723707.1"/>
    <property type="molecule type" value="Genomic_DNA"/>
</dbReference>
<keyword evidence="2" id="KW-0472">Membrane</keyword>
<feature type="region of interest" description="Disordered" evidence="1">
    <location>
        <begin position="45"/>
        <end position="84"/>
    </location>
</feature>
<keyword evidence="2" id="KW-1133">Transmembrane helix</keyword>
<gene>
    <name evidence="3" type="ORF">PDE001_LOCUS2967</name>
</gene>
<sequence>MKSKVKRFSQLDPLKTDNSSAVSSQSPLQSLGCLSETPACDYPEARAASKGDWRPTQGSGRHNSPLYGRHCKRPSSSSVGSNESEIATATLQQTSRLAPVSSSSSFLNGAIATGMSVQPLRTLQRSRSMHNKWEQGAAQQMRMELSSSRGSLSSQANSSEDVFTSTSSLIYDDKENGPRSCPSTFNDVNQHKVSLSKKRQPRGGELIVSKLQPTRNNVNNMLAYVHELQMSEASLRKELLKTKRHTEEELNQTLSKLSELQRTMQEVERDRKRSRRKLEKKEQHIRELAAKLERAEATQDKTRPCRRNVFSIDGLPRIAEEDTSHIETKALPIGQQVPPKEAKRLESLSETPAALRIEALLPLSEQNQLSEPILHPIETSKNESTQSAIISPRSPNRPLWDPWASGGAVPMKDLPPIFTIGSTGLDPEATPIVEYATTMVGDYELKSVLLSPCQGQDLLDDSRNVCPTQEENDQQQKYASPTLPLDQHEGVLFATLNSSSVLGTDSFPLCPPPPYSHQQNFSPPEKQDAAHEQMLQNMAILELSSQSDAMLHVEAMSPIQVSPNKQQDTDTAIHDSEFHVWNGFQDPQDVHMSAAWIATGNEDPSPTSVVGHLTDLPLQLPVQASPSDPFTQFNATGPSERFSSQPFPPSKIQPNRVASASRDMIEAVPTKPVSLETLLIDFFTEVDNKRLKMAKVYGMRYAGREKWLFTELSKRYGAAKVAALKARFENGSGGDASAVINHGKSSNDPHATNSSDVLAPPKAGHQSHPRHPQFVHLSTPVRIADLSAGAGVPSVVSSVAPFQEKDESRSQTRQVAEGVNTDSSPSKRTFANPILPPKRPTEGNIPSLSDPPPSSSTLQETGEGDNATAFGTDGATFRSGPARTARHGEPTRQFNQLLFRPQTENSNTALLGLRQRHQLSAQSQTNTGEERPAVTFEGLLKELYKTHQPDKLKNVSIVAKQYAGRERELVELLKGKYGVLSVKRLEENLDILELTHRAHTSDKGTRKKRGCFVRTVSLVFWLSVLLYISFGAVFVSFVVLDAWGCRSFDSEEQELEADDDCLPLKKELETFTYERIPTYMDESHLNACFCSEWKARESVLFDTFSGEDLVKLARLVPFSPESFGAPWIATVKEQVPSQYFYDSYAKPVVDLSLNIGLFLWYSVVELTGYAEVSEKFHVVKNAVNYHFGETAEVDNERFADNIDADVLPVEKTQVIEDEAVAVAPGLLEQVSVEKKLDTFDEKWKTDDLVTSDRATDMTDNVLAEDDVSEGMTTANEEGFSLLSETDREELAKTGVVNVLEPEDVAPVQAAESIDVGEQDSTNEAEAEETWTDASIPAEEAESVGGADDGASAFTETEVADIAVEYTLFNDNEETSEAESVVDTDDAVSTFIETEEKNVDFEYTLFNDIEEVSEAESVGGADDEASTFTETEGADDAVEYTLFDDNEETSEAEFASGTDDGVSALEEENVATEKASFDNIEAVAEAAMEVNEEMSAEDVIAVSEDVVEVEVRQDGLDLSYAESETDEALTAESAELSILSVDKESDPLFGGDVEPSALGEKKEVVNAQDASEDVFVGAAEEEFAPVMKGVNEDFATPTSSAIDADVEVMNFGSDIATSSEVFEIEAENDEREPAGFKVLQMKPSHALSSEIEFVTEASELPNITNIEELALNSVGEEIAASSLSEGRESKAGKGLDDLAEADAQVTETMSDEEERVQGDANALVAKDLEPCFSSSDIDAELILAEEGNVRSSNDGYMAIKKKSDDDHEQLVAFAEMEEPISDNGDEKMFEEKSKEADDEMVIPAEVSELEIEEEYVNGGDIVAPELTEYLKNQDYDLKESVEEASAVSAEIEAVDEWSNLLPEVEVENLEEIPNEMDKVGAESTAPNEIEVMQSVSEVDLVHELGEGSVAIFEDAIRSDDENIVYVEHAGEVNEHIDNAGSVSGCTSEGGEDVVADENEISVGPSHNDDDDDENEEIAFMLGLENPEELLRLAEQAAAATMETTETR</sequence>
<organism evidence="3 4">
    <name type="scientific">Peronospora destructor</name>
    <dbReference type="NCBI Taxonomy" id="86335"/>
    <lineage>
        <taxon>Eukaryota</taxon>
        <taxon>Sar</taxon>
        <taxon>Stramenopiles</taxon>
        <taxon>Oomycota</taxon>
        <taxon>Peronosporomycetes</taxon>
        <taxon>Peronosporales</taxon>
        <taxon>Peronosporaceae</taxon>
        <taxon>Peronospora</taxon>
    </lineage>
</organism>
<feature type="region of interest" description="Disordered" evidence="1">
    <location>
        <begin position="1313"/>
        <end position="1349"/>
    </location>
</feature>
<feature type="compositionally biased region" description="Low complexity" evidence="1">
    <location>
        <begin position="146"/>
        <end position="159"/>
    </location>
</feature>
<name>A0AAV0TR74_9STRA</name>
<evidence type="ECO:0000313" key="3">
    <source>
        <dbReference type="EMBL" id="CAI5723707.1"/>
    </source>
</evidence>
<feature type="compositionally biased region" description="Polar residues" evidence="1">
    <location>
        <begin position="160"/>
        <end position="169"/>
    </location>
</feature>
<feature type="region of interest" description="Disordered" evidence="1">
    <location>
        <begin position="1780"/>
        <end position="1799"/>
    </location>
</feature>
<feature type="region of interest" description="Disordered" evidence="1">
    <location>
        <begin position="737"/>
        <end position="772"/>
    </location>
</feature>
<feature type="compositionally biased region" description="Basic and acidic residues" evidence="1">
    <location>
        <begin position="1783"/>
        <end position="1794"/>
    </location>
</feature>
<dbReference type="Proteomes" id="UP001162029">
    <property type="component" value="Unassembled WGS sequence"/>
</dbReference>
<feature type="region of interest" description="Disordered" evidence="1">
    <location>
        <begin position="801"/>
        <end position="889"/>
    </location>
</feature>
<reference evidence="3" key="1">
    <citation type="submission" date="2022-12" db="EMBL/GenBank/DDBJ databases">
        <authorList>
            <person name="Webb A."/>
        </authorList>
    </citation>
    <scope>NUCLEOTIDE SEQUENCE</scope>
    <source>
        <strain evidence="3">Pd1</strain>
    </source>
</reference>
<protein>
    <submittedName>
        <fullName evidence="3">Uncharacterized protein</fullName>
    </submittedName>
</protein>
<feature type="transmembrane region" description="Helical" evidence="2">
    <location>
        <begin position="1016"/>
        <end position="1040"/>
    </location>
</feature>
<feature type="compositionally biased region" description="Polar residues" evidence="1">
    <location>
        <begin position="181"/>
        <end position="193"/>
    </location>
</feature>
<keyword evidence="2" id="KW-0812">Transmembrane</keyword>
<feature type="compositionally biased region" description="Low complexity" evidence="1">
    <location>
        <begin position="19"/>
        <end position="31"/>
    </location>
</feature>
<accession>A0AAV0TR74</accession>
<evidence type="ECO:0000256" key="2">
    <source>
        <dbReference type="SAM" id="Phobius"/>
    </source>
</evidence>
<feature type="region of interest" description="Disordered" evidence="1">
    <location>
        <begin position="263"/>
        <end position="282"/>
    </location>
</feature>
<feature type="compositionally biased region" description="Polar residues" evidence="1">
    <location>
        <begin position="743"/>
        <end position="756"/>
    </location>
</feature>
<feature type="compositionally biased region" description="Polar residues" evidence="1">
    <location>
        <begin position="820"/>
        <end position="829"/>
    </location>
</feature>
<evidence type="ECO:0000313" key="4">
    <source>
        <dbReference type="Proteomes" id="UP001162029"/>
    </source>
</evidence>
<feature type="region of interest" description="Disordered" evidence="1">
    <location>
        <begin position="1954"/>
        <end position="1974"/>
    </location>
</feature>
<feature type="region of interest" description="Disordered" evidence="1">
    <location>
        <begin position="1414"/>
        <end position="1433"/>
    </location>
</feature>
<keyword evidence="4" id="KW-1185">Reference proteome</keyword>
<comment type="caution">
    <text evidence="3">The sequence shown here is derived from an EMBL/GenBank/DDBJ whole genome shotgun (WGS) entry which is preliminary data.</text>
</comment>
<evidence type="ECO:0000256" key="1">
    <source>
        <dbReference type="SAM" id="MobiDB-lite"/>
    </source>
</evidence>
<feature type="compositionally biased region" description="Low complexity" evidence="1">
    <location>
        <begin position="75"/>
        <end position="84"/>
    </location>
</feature>
<feature type="compositionally biased region" description="Acidic residues" evidence="1">
    <location>
        <begin position="1314"/>
        <end position="1330"/>
    </location>
</feature>
<feature type="region of interest" description="Disordered" evidence="1">
    <location>
        <begin position="135"/>
        <end position="201"/>
    </location>
</feature>